<dbReference type="EMBL" id="BFAZ01000016">
    <property type="protein sequence ID" value="GBF44584.1"/>
    <property type="molecule type" value="Genomic_DNA"/>
</dbReference>
<sequence>MIDQKFLKSFSPTTKQPIGPCAFCQEGHLYINEAEFHFGEDLSSETYRDKVTDPDNDEGFGWDPDYYTGHFAGLLLCNKCKNKTSISGETRLVLTVDKDSEDYNQAYHIEHCTIKSISPTLKLITFPKSPKFNWTLQTILIKSFDLFWIDNAACANKIRTSIEILLTDLGIPKIDSSGKKLNLHTRIEEFKKINTPIGELLLTLKILGNVGSHSNTVIDREDLLSAFEVLEYVLIELFEPKSSKIQDLSDKIRKKYK</sequence>
<evidence type="ECO:0000259" key="1">
    <source>
        <dbReference type="Pfam" id="PF13643"/>
    </source>
</evidence>
<evidence type="ECO:0000313" key="2">
    <source>
        <dbReference type="EMBL" id="GBF44584.1"/>
    </source>
</evidence>
<dbReference type="Pfam" id="PF13643">
    <property type="entry name" value="DUF4145"/>
    <property type="match status" value="1"/>
</dbReference>
<dbReference type="AlphaFoldDB" id="A0A2P2DIZ1"/>
<comment type="caution">
    <text evidence="2">The sequence shown here is derived from an EMBL/GenBank/DDBJ whole genome shotgun (WGS) entry which is preliminary data.</text>
</comment>
<gene>
    <name evidence="2" type="ORF">LPTSP2_38870</name>
</gene>
<dbReference type="InterPro" id="IPR025285">
    <property type="entry name" value="DUF4145"/>
</dbReference>
<protein>
    <recommendedName>
        <fullName evidence="1">DUF4145 domain-containing protein</fullName>
    </recommendedName>
</protein>
<reference evidence="3" key="1">
    <citation type="journal article" date="2019" name="Microbiol. Immunol.">
        <title>Molecular and phenotypic characterization of Leptospira johnsonii sp. nov., Leptospira ellinghausenii sp. nov. and Leptospira ryugenii sp. nov. isolated from soil and water in Japan.</title>
        <authorList>
            <person name="Masuzawa T."/>
            <person name="Saito M."/>
            <person name="Nakao R."/>
            <person name="Nikaido Y."/>
            <person name="Matsumoto M."/>
            <person name="Ogawa M."/>
            <person name="Yokoyama M."/>
            <person name="Hidaka Y."/>
            <person name="Tomita J."/>
            <person name="Sakakibara K."/>
            <person name="Suzuki K."/>
            <person name="Yasuda S."/>
            <person name="Sato H."/>
            <person name="Yamaguchi M."/>
            <person name="Yoshida S.I."/>
            <person name="Koizumi N."/>
            <person name="Kawamura Y."/>
        </authorList>
    </citation>
    <scope>NUCLEOTIDE SEQUENCE [LARGE SCALE GENOMIC DNA]</scope>
    <source>
        <strain evidence="3">E18</strain>
    </source>
</reference>
<dbReference type="Proteomes" id="UP000245206">
    <property type="component" value="Unassembled WGS sequence"/>
</dbReference>
<accession>A0A2P2DIZ1</accession>
<evidence type="ECO:0000313" key="3">
    <source>
        <dbReference type="Proteomes" id="UP000245206"/>
    </source>
</evidence>
<name>A0A2P2DIZ1_9LEPT</name>
<dbReference type="RefSeq" id="WP_108961555.1">
    <property type="nucleotide sequence ID" value="NZ_BFAZ01000016.1"/>
</dbReference>
<dbReference type="OrthoDB" id="4558460at2"/>
<keyword evidence="3" id="KW-1185">Reference proteome</keyword>
<proteinExistence type="predicted"/>
<organism evidence="2 3">
    <name type="scientific">Leptospira ellinghausenii</name>
    <dbReference type="NCBI Taxonomy" id="1917822"/>
    <lineage>
        <taxon>Bacteria</taxon>
        <taxon>Pseudomonadati</taxon>
        <taxon>Spirochaetota</taxon>
        <taxon>Spirochaetia</taxon>
        <taxon>Leptospirales</taxon>
        <taxon>Leptospiraceae</taxon>
        <taxon>Leptospira</taxon>
    </lineage>
</organism>
<feature type="domain" description="DUF4145" evidence="1">
    <location>
        <begin position="146"/>
        <end position="231"/>
    </location>
</feature>